<sequence>MNYRLIACSVAVALVSWGACAQAQPTPPSATVKPPSTVRVDNCSWDKPGHNPFMGDLVAAVDRYSDIPPDVRARLKKRMATREYDDLVTIQRDSIAGKQIYESGIRDMHFGTNRVCGTVTRDKWSPAMQERGLVYCESGHCILVPTVCRNVSRITRASGGGGGAASGPGELTFDPPAAGQPAVAEAPADPLDELPPPSAGPLALPGTGLAEVPQGPADIVAPNPFYPGSPLSPGGPIYVPTPPLVPPGSLPPTPAVPEPGTWLMMAGGIALLTLYRQRRLKQQARRA</sequence>
<dbReference type="Pfam" id="PF07589">
    <property type="entry name" value="PEP-CTERM"/>
    <property type="match status" value="1"/>
</dbReference>
<dbReference type="PROSITE" id="PS51257">
    <property type="entry name" value="PROKAR_LIPOPROTEIN"/>
    <property type="match status" value="1"/>
</dbReference>
<feature type="signal peptide" evidence="2">
    <location>
        <begin position="1"/>
        <end position="23"/>
    </location>
</feature>
<feature type="chain" id="PRO_5043701474" evidence="2">
    <location>
        <begin position="24"/>
        <end position="287"/>
    </location>
</feature>
<dbReference type="EMBL" id="JAZIBG010000054">
    <property type="protein sequence ID" value="MEF7617186.1"/>
    <property type="molecule type" value="Genomic_DNA"/>
</dbReference>
<organism evidence="4 5">
    <name type="scientific">Aquincola agrisoli</name>
    <dbReference type="NCBI Taxonomy" id="3119538"/>
    <lineage>
        <taxon>Bacteria</taxon>
        <taxon>Pseudomonadati</taxon>
        <taxon>Pseudomonadota</taxon>
        <taxon>Betaproteobacteria</taxon>
        <taxon>Burkholderiales</taxon>
        <taxon>Sphaerotilaceae</taxon>
        <taxon>Aquincola</taxon>
    </lineage>
</organism>
<evidence type="ECO:0000256" key="2">
    <source>
        <dbReference type="SAM" id="SignalP"/>
    </source>
</evidence>
<dbReference type="Proteomes" id="UP001336250">
    <property type="component" value="Unassembled WGS sequence"/>
</dbReference>
<feature type="compositionally biased region" description="Low complexity" evidence="1">
    <location>
        <begin position="175"/>
        <end position="189"/>
    </location>
</feature>
<evidence type="ECO:0000259" key="3">
    <source>
        <dbReference type="Pfam" id="PF07589"/>
    </source>
</evidence>
<accession>A0AAW9QBJ9</accession>
<proteinExistence type="predicted"/>
<feature type="domain" description="Ice-binding protein C-terminal" evidence="3">
    <location>
        <begin position="255"/>
        <end position="279"/>
    </location>
</feature>
<evidence type="ECO:0000313" key="5">
    <source>
        <dbReference type="Proteomes" id="UP001336250"/>
    </source>
</evidence>
<dbReference type="InterPro" id="IPR013424">
    <property type="entry name" value="Ice-binding_C"/>
</dbReference>
<dbReference type="NCBIfam" id="NF038119">
    <property type="entry name" value="PEP_CTERM_MHFG"/>
    <property type="match status" value="1"/>
</dbReference>
<gene>
    <name evidence="4" type="ORF">V4F39_24950</name>
</gene>
<reference evidence="4 5" key="1">
    <citation type="submission" date="2024-02" db="EMBL/GenBank/DDBJ databases">
        <title>Genome sequence of Aquincola sp. MAHUQ-54.</title>
        <authorList>
            <person name="Huq M.A."/>
        </authorList>
    </citation>
    <scope>NUCLEOTIDE SEQUENCE [LARGE SCALE GENOMIC DNA]</scope>
    <source>
        <strain evidence="4 5">MAHUQ-54</strain>
    </source>
</reference>
<evidence type="ECO:0000313" key="4">
    <source>
        <dbReference type="EMBL" id="MEF7617186.1"/>
    </source>
</evidence>
<feature type="region of interest" description="Disordered" evidence="1">
    <location>
        <begin position="157"/>
        <end position="201"/>
    </location>
</feature>
<dbReference type="AlphaFoldDB" id="A0AAW9QBJ9"/>
<evidence type="ECO:0000256" key="1">
    <source>
        <dbReference type="SAM" id="MobiDB-lite"/>
    </source>
</evidence>
<comment type="caution">
    <text evidence="4">The sequence shown here is derived from an EMBL/GenBank/DDBJ whole genome shotgun (WGS) entry which is preliminary data.</text>
</comment>
<dbReference type="RefSeq" id="WP_332292886.1">
    <property type="nucleotide sequence ID" value="NZ_JAZIBG010000054.1"/>
</dbReference>
<dbReference type="NCBIfam" id="TIGR02595">
    <property type="entry name" value="PEP_CTERM"/>
    <property type="match status" value="1"/>
</dbReference>
<keyword evidence="5" id="KW-1185">Reference proteome</keyword>
<name>A0AAW9QBJ9_9BURK</name>
<protein>
    <submittedName>
        <fullName evidence="4">MHFG family PEP-CTERM protein</fullName>
    </submittedName>
</protein>
<keyword evidence="2" id="KW-0732">Signal</keyword>